<dbReference type="InterPro" id="IPR016461">
    <property type="entry name" value="COMT-like"/>
</dbReference>
<evidence type="ECO:0000313" key="7">
    <source>
        <dbReference type="Proteomes" id="UP000029665"/>
    </source>
</evidence>
<dbReference type="OrthoDB" id="2410195at2759"/>
<evidence type="ECO:0000259" key="5">
    <source>
        <dbReference type="Pfam" id="PF00891"/>
    </source>
</evidence>
<dbReference type="SUPFAM" id="SSF53335">
    <property type="entry name" value="S-adenosyl-L-methionine-dependent methyltransferases"/>
    <property type="match status" value="1"/>
</dbReference>
<feature type="region of interest" description="Disordered" evidence="4">
    <location>
        <begin position="793"/>
        <end position="893"/>
    </location>
</feature>
<dbReference type="InterPro" id="IPR001077">
    <property type="entry name" value="COMT_C"/>
</dbReference>
<organism evidence="6 7">
    <name type="scientific">Pycnoporus cinnabarinus</name>
    <name type="common">Cinnabar-red polypore</name>
    <name type="synonym">Trametes cinnabarina</name>
    <dbReference type="NCBI Taxonomy" id="5643"/>
    <lineage>
        <taxon>Eukaryota</taxon>
        <taxon>Fungi</taxon>
        <taxon>Dikarya</taxon>
        <taxon>Basidiomycota</taxon>
        <taxon>Agaricomycotina</taxon>
        <taxon>Agaricomycetes</taxon>
        <taxon>Polyporales</taxon>
        <taxon>Polyporaceae</taxon>
        <taxon>Trametes</taxon>
    </lineage>
</organism>
<dbReference type="OMA" id="RERCPEM"/>
<feature type="domain" description="O-methyltransferase C-terminal" evidence="5">
    <location>
        <begin position="290"/>
        <end position="469"/>
    </location>
</feature>
<evidence type="ECO:0000313" key="6">
    <source>
        <dbReference type="EMBL" id="CDO73947.1"/>
    </source>
</evidence>
<dbReference type="InterPro" id="IPR029063">
    <property type="entry name" value="SAM-dependent_MTases_sf"/>
</dbReference>
<evidence type="ECO:0000256" key="2">
    <source>
        <dbReference type="ARBA" id="ARBA00022679"/>
    </source>
</evidence>
<dbReference type="PANTHER" id="PTHR43712">
    <property type="entry name" value="PUTATIVE (AFU_ORTHOLOGUE AFUA_4G14580)-RELATED"/>
    <property type="match status" value="1"/>
</dbReference>
<dbReference type="InterPro" id="IPR036388">
    <property type="entry name" value="WH-like_DNA-bd_sf"/>
</dbReference>
<evidence type="ECO:0000256" key="1">
    <source>
        <dbReference type="ARBA" id="ARBA00022603"/>
    </source>
</evidence>
<feature type="compositionally biased region" description="Basic and acidic residues" evidence="4">
    <location>
        <begin position="828"/>
        <end position="840"/>
    </location>
</feature>
<dbReference type="SUPFAM" id="SSF46785">
    <property type="entry name" value="Winged helix' DNA-binding domain"/>
    <property type="match status" value="1"/>
</dbReference>
<keyword evidence="1" id="KW-0489">Methyltransferase</keyword>
<proteinExistence type="predicted"/>
<feature type="compositionally biased region" description="Basic and acidic residues" evidence="4">
    <location>
        <begin position="881"/>
        <end position="893"/>
    </location>
</feature>
<keyword evidence="3" id="KW-0949">S-adenosyl-L-methionine</keyword>
<dbReference type="InterPro" id="IPR036390">
    <property type="entry name" value="WH_DNA-bd_sf"/>
</dbReference>
<keyword evidence="2" id="KW-0808">Transferase</keyword>
<dbReference type="Proteomes" id="UP000029665">
    <property type="component" value="Unassembled WGS sequence"/>
</dbReference>
<feature type="region of interest" description="Disordered" evidence="4">
    <location>
        <begin position="691"/>
        <end position="731"/>
    </location>
</feature>
<evidence type="ECO:0000256" key="4">
    <source>
        <dbReference type="SAM" id="MobiDB-lite"/>
    </source>
</evidence>
<feature type="compositionally biased region" description="Pro residues" evidence="4">
    <location>
        <begin position="799"/>
        <end position="821"/>
    </location>
</feature>
<dbReference type="Gene3D" id="3.40.50.150">
    <property type="entry name" value="Vaccinia Virus protein VP39"/>
    <property type="match status" value="1"/>
</dbReference>
<dbReference type="PROSITE" id="PS51683">
    <property type="entry name" value="SAM_OMT_II"/>
    <property type="match status" value="1"/>
</dbReference>
<accession>A0A060SHF9</accession>
<dbReference type="Pfam" id="PF00891">
    <property type="entry name" value="Methyltransf_2"/>
    <property type="match status" value="1"/>
</dbReference>
<dbReference type="HOGENOM" id="CLU_005533_0_2_1"/>
<dbReference type="GO" id="GO:0008171">
    <property type="term" value="F:O-methyltransferase activity"/>
    <property type="evidence" value="ECO:0007669"/>
    <property type="project" value="InterPro"/>
</dbReference>
<dbReference type="GO" id="GO:0032259">
    <property type="term" value="P:methylation"/>
    <property type="evidence" value="ECO:0007669"/>
    <property type="project" value="UniProtKB-KW"/>
</dbReference>
<name>A0A060SHF9_PYCCI</name>
<dbReference type="EMBL" id="CCBP010000124">
    <property type="protein sequence ID" value="CDO73947.1"/>
    <property type="molecule type" value="Genomic_DNA"/>
</dbReference>
<comment type="caution">
    <text evidence="6">The sequence shown here is derived from an EMBL/GenBank/DDBJ whole genome shotgun (WGS) entry which is preliminary data.</text>
</comment>
<gene>
    <name evidence="6" type="ORF">BN946_scf185016.g104</name>
</gene>
<evidence type="ECO:0000256" key="3">
    <source>
        <dbReference type="ARBA" id="ARBA00022691"/>
    </source>
</evidence>
<dbReference type="AlphaFoldDB" id="A0A060SHF9"/>
<sequence>MTFAALRSLHALIGDALDDIERIYQDASFDRPASTPSTPYAVLTSPCTPYRPRHGRNDEDEDDFDRPYFPTGQAPKTPSRSRGGPGVSVDLHMLDFPALDTPYYPTESHSPEADAAESLASHPDVIAASNRIVAACGQISATIHRPFLTLCDAAMGYHLPACLRFLEASHTVELLRTAGPDGMHIRDLSRHLGVDEGKLSHILRLLATHHITREVRPNVFANTRISAIIDSGRAPEDLMCSPQNKYETTNGIAAFINLCTDELFKSSAYLVDCYLPSLSSKKEDQNPMHAPFNVAFNTSIPYFEWLEQPENEARLRRFGPAMTGTSAWEVPGAIVSAFPWLDLPTGALVVDVGGGIGSTSMLLAHTFPHLRFVIQDRPQVAEHGVNAWRERCPEMLDSGRAAFLGHDFFLPQPPLLLTGTPKPVTPSIYLMRVITHDWPDEFVTKILLNLRMAAGPDTKLLLADHVLPLACVDEDVEDALRDPLPGAIRSLVPEGSPLLPNLGKANANAYWMDLTVCISLHLKWMRATFNAQERTLREMAALTLMAGWKIVDVAHAEGSLFGHMTAVPVEIPSASLALLDPPHATAGVCATDHTCTRTRSGSVTSASGTVRMDSTFGTLSSLPTEEAIRKPARKDRRPLIPWWRGRKDSQTSKNATVVTPERNYDGVKDQKGRPKLAIVTTSPVAETNQRVPFRSPTLPTSSMVHIPAPPDSDRTAVSSPETTPDFSKAERHSLTQVRLPPSPQGVMLLPALEPAPPVKLRSQPSRNGLRKKASQVFEFSKASVASLRSAAMGVTSPSSPVPPVPPVPPLPSLPPSSPRPPTMTHGAEMSREITRHHSSEEGGSAGGLASSALKSLKKMRSRSQLGLSTAAVEMRSGRSMPVDERSNTIRNDE</sequence>
<feature type="compositionally biased region" description="Polar residues" evidence="4">
    <location>
        <begin position="715"/>
        <end position="725"/>
    </location>
</feature>
<dbReference type="Gene3D" id="1.10.10.10">
    <property type="entry name" value="Winged helix-like DNA-binding domain superfamily/Winged helix DNA-binding domain"/>
    <property type="match status" value="1"/>
</dbReference>
<keyword evidence="7" id="KW-1185">Reference proteome</keyword>
<dbReference type="PANTHER" id="PTHR43712:SF2">
    <property type="entry name" value="O-METHYLTRANSFERASE CICE"/>
    <property type="match status" value="1"/>
</dbReference>
<feature type="region of interest" description="Disordered" evidence="4">
    <location>
        <begin position="29"/>
        <end position="87"/>
    </location>
</feature>
<protein>
    <recommendedName>
        <fullName evidence="5">O-methyltransferase C-terminal domain-containing protein</fullName>
    </recommendedName>
</protein>
<reference evidence="6" key="1">
    <citation type="submission" date="2014-01" db="EMBL/GenBank/DDBJ databases">
        <title>The genome of the white-rot fungus Pycnoporus cinnabarinus: a basidiomycete model with a versatile arsenal for lignocellulosic biomass breakdown.</title>
        <authorList>
            <person name="Levasseur A."/>
            <person name="Lomascolo A."/>
            <person name="Ruiz-Duenas F.J."/>
            <person name="Uzan E."/>
            <person name="Piumi F."/>
            <person name="Kues U."/>
            <person name="Ram A.F.J."/>
            <person name="Murat C."/>
            <person name="Haon M."/>
            <person name="Benoit I."/>
            <person name="Arfi Y."/>
            <person name="Chevret D."/>
            <person name="Drula E."/>
            <person name="Kwon M.J."/>
            <person name="Gouret P."/>
            <person name="Lesage-Meessen L."/>
            <person name="Lombard V."/>
            <person name="Mariette J."/>
            <person name="Noirot C."/>
            <person name="Park J."/>
            <person name="Patyshakuliyeva A."/>
            <person name="Wieneger R.A.B."/>
            <person name="Wosten H.A.B."/>
            <person name="Martin F."/>
            <person name="Coutinho P.M."/>
            <person name="de Vries R."/>
            <person name="Martinez A.T."/>
            <person name="Klopp C."/>
            <person name="Pontarotti P."/>
            <person name="Henrissat B."/>
            <person name="Record E."/>
        </authorList>
    </citation>
    <scope>NUCLEOTIDE SEQUENCE [LARGE SCALE GENOMIC DNA]</scope>
    <source>
        <strain evidence="6">BRFM137</strain>
    </source>
</reference>